<keyword evidence="2 4" id="KW-0479">Metal-binding</keyword>
<dbReference type="PANTHER" id="PTHR43028">
    <property type="entry name" value="3'(2'),5'-BISPHOSPHATE NUCLEOTIDASE 1"/>
    <property type="match status" value="1"/>
</dbReference>
<name>A0ABT3N1H5_9GAMM</name>
<evidence type="ECO:0000313" key="5">
    <source>
        <dbReference type="EMBL" id="MCW7555485.1"/>
    </source>
</evidence>
<dbReference type="InterPro" id="IPR000760">
    <property type="entry name" value="Inositol_monophosphatase-like"/>
</dbReference>
<dbReference type="InterPro" id="IPR006240">
    <property type="entry name" value="CysQ"/>
</dbReference>
<feature type="binding site" evidence="4">
    <location>
        <position position="86"/>
    </location>
    <ligand>
        <name>Mg(2+)</name>
        <dbReference type="ChEBI" id="CHEBI:18420"/>
        <label>2</label>
    </ligand>
</feature>
<feature type="binding site" evidence="4">
    <location>
        <position position="221"/>
    </location>
    <ligand>
        <name>substrate</name>
    </ligand>
</feature>
<comment type="subcellular location">
    <subcellularLocation>
        <location evidence="4">Cell inner membrane</location>
        <topology evidence="4">Peripheral membrane protein</topology>
        <orientation evidence="4">Cytoplasmic side</orientation>
    </subcellularLocation>
</comment>
<dbReference type="Proteomes" id="UP001209854">
    <property type="component" value="Unassembled WGS sequence"/>
</dbReference>
<dbReference type="SUPFAM" id="SSF56655">
    <property type="entry name" value="Carbohydrate phosphatase"/>
    <property type="match status" value="1"/>
</dbReference>
<dbReference type="CDD" id="cd01638">
    <property type="entry name" value="CysQ"/>
    <property type="match status" value="1"/>
</dbReference>
<protein>
    <recommendedName>
        <fullName evidence="4">3'(2'),5'-bisphosphate nucleotidase CysQ</fullName>
        <ecNumber evidence="4">3.1.3.7</ecNumber>
    </recommendedName>
    <alternativeName>
        <fullName evidence="4">3'(2'),5-bisphosphonucleoside 3'(2')-phosphohydrolase</fullName>
    </alternativeName>
    <alternativeName>
        <fullName evidence="4">3'-phosphoadenosine 5'-phosphate phosphatase</fullName>
        <shortName evidence="4">PAP phosphatase</shortName>
    </alternativeName>
</protein>
<dbReference type="Pfam" id="PF00459">
    <property type="entry name" value="Inositol_P"/>
    <property type="match status" value="1"/>
</dbReference>
<dbReference type="EC" id="3.1.3.7" evidence="4"/>
<dbReference type="PRINTS" id="PR00377">
    <property type="entry name" value="IMPHPHTASES"/>
</dbReference>
<sequence>MNDLIKAVREIARKAGDVILEVYEKQELGIQQKADATPVTQADFRANEVIEKHLLRLEVGYPILSEESTHADLSVRQTWSRYWLVDPLDGTQEFINGNGQFTVNIALMEKADNGCSYPLFGVVYVPVTQTTYWGGKQSGAFKQVGNEPVESIKPRSLDSDNVVVLGSRTYGTTGAAAFIEQLRDIYPNLTPRKVGSALKSCLVAEGEADIYPRIGPTSEWDTAAVQGVVEGAGGVLLSPVGERFAYNFKDNLVNSDFLVIGDTSTDWQSFWNPDALRGLH</sequence>
<evidence type="ECO:0000256" key="3">
    <source>
        <dbReference type="ARBA" id="ARBA00022842"/>
    </source>
</evidence>
<dbReference type="PANTHER" id="PTHR43028:SF5">
    <property type="entry name" value="3'(2'),5'-BISPHOSPHATE NUCLEOTIDASE 1"/>
    <property type="match status" value="1"/>
</dbReference>
<comment type="similarity">
    <text evidence="4">Belongs to the inositol monophosphatase superfamily. CysQ family.</text>
</comment>
<feature type="binding site" evidence="4">
    <location>
        <position position="88"/>
    </location>
    <ligand>
        <name>Mg(2+)</name>
        <dbReference type="ChEBI" id="CHEBI:18420"/>
        <label>1</label>
    </ligand>
</feature>
<dbReference type="RefSeq" id="WP_262565242.1">
    <property type="nucleotide sequence ID" value="NZ_JAPFCC010000001.1"/>
</dbReference>
<feature type="binding site" evidence="4">
    <location>
        <position position="66"/>
    </location>
    <ligand>
        <name>substrate</name>
    </ligand>
</feature>
<dbReference type="GO" id="GO:0008441">
    <property type="term" value="F:3'(2'),5'-bisphosphate nucleotidase activity"/>
    <property type="evidence" value="ECO:0007669"/>
    <property type="project" value="UniProtKB-EC"/>
</dbReference>
<keyword evidence="4" id="KW-1003">Cell membrane</keyword>
<evidence type="ECO:0000313" key="6">
    <source>
        <dbReference type="Proteomes" id="UP001209854"/>
    </source>
</evidence>
<gene>
    <name evidence="4 5" type="primary">cysQ</name>
    <name evidence="5" type="ORF">NX722_23245</name>
</gene>
<dbReference type="PROSITE" id="PS00629">
    <property type="entry name" value="IMP_1"/>
    <property type="match status" value="1"/>
</dbReference>
<dbReference type="EMBL" id="JAPFCC010000001">
    <property type="protein sequence ID" value="MCW7555485.1"/>
    <property type="molecule type" value="Genomic_DNA"/>
</dbReference>
<keyword evidence="4" id="KW-0472">Membrane</keyword>
<feature type="binding site" evidence="4">
    <location>
        <position position="86"/>
    </location>
    <ligand>
        <name>Mg(2+)</name>
        <dbReference type="ChEBI" id="CHEBI:18420"/>
        <label>1</label>
    </ligand>
</feature>
<keyword evidence="6" id="KW-1185">Reference proteome</keyword>
<keyword evidence="3 4" id="KW-0460">Magnesium</keyword>
<dbReference type="Gene3D" id="3.30.540.10">
    <property type="entry name" value="Fructose-1,6-Bisphosphatase, subunit A, domain 1"/>
    <property type="match status" value="1"/>
</dbReference>
<evidence type="ECO:0000256" key="2">
    <source>
        <dbReference type="ARBA" id="ARBA00022723"/>
    </source>
</evidence>
<comment type="caution">
    <text evidence="5">The sequence shown here is derived from an EMBL/GenBank/DDBJ whole genome shotgun (WGS) entry which is preliminary data.</text>
</comment>
<reference evidence="5 6" key="1">
    <citation type="submission" date="2022-10" db="EMBL/GenBank/DDBJ databases">
        <title>High-quality genome sequences of two octocoral-associated bacteria, Endozoicomonas euniceicola EF212 and Endozoicomonas gorgoniicola PS125.</title>
        <authorList>
            <person name="Chiou Y.-J."/>
            <person name="Chen Y.-H."/>
        </authorList>
    </citation>
    <scope>NUCLEOTIDE SEQUENCE [LARGE SCALE GENOMIC DNA]</scope>
    <source>
        <strain evidence="5 6">PS125</strain>
    </source>
</reference>
<keyword evidence="4" id="KW-0997">Cell inner membrane</keyword>
<comment type="function">
    <text evidence="4">Converts adenosine-3',5'-bisphosphate (PAP) to AMP.</text>
</comment>
<dbReference type="Gene3D" id="3.40.190.80">
    <property type="match status" value="1"/>
</dbReference>
<feature type="binding site" evidence="4">
    <location>
        <position position="66"/>
    </location>
    <ligand>
        <name>Mg(2+)</name>
        <dbReference type="ChEBI" id="CHEBI:18420"/>
        <label>1</label>
    </ligand>
</feature>
<feature type="binding site" evidence="4">
    <location>
        <position position="89"/>
    </location>
    <ligand>
        <name>Mg(2+)</name>
        <dbReference type="ChEBI" id="CHEBI:18420"/>
        <label>2</label>
    </ligand>
</feature>
<keyword evidence="4 5" id="KW-0378">Hydrolase</keyword>
<proteinExistence type="inferred from homology"/>
<evidence type="ECO:0000256" key="1">
    <source>
        <dbReference type="ARBA" id="ARBA00001625"/>
    </source>
</evidence>
<dbReference type="InterPro" id="IPR020583">
    <property type="entry name" value="Inositol_monoP_metal-BS"/>
</dbReference>
<comment type="cofactor">
    <cofactor evidence="4">
        <name>Mg(2+)</name>
        <dbReference type="ChEBI" id="CHEBI:18420"/>
    </cofactor>
</comment>
<feature type="binding site" evidence="4">
    <location>
        <begin position="88"/>
        <end position="91"/>
    </location>
    <ligand>
        <name>substrate</name>
    </ligand>
</feature>
<dbReference type="NCBIfam" id="TIGR01331">
    <property type="entry name" value="bisphos_cysQ"/>
    <property type="match status" value="1"/>
</dbReference>
<organism evidence="5 6">
    <name type="scientific">Endozoicomonas gorgoniicola</name>
    <dbReference type="NCBI Taxonomy" id="1234144"/>
    <lineage>
        <taxon>Bacteria</taxon>
        <taxon>Pseudomonadati</taxon>
        <taxon>Pseudomonadota</taxon>
        <taxon>Gammaproteobacteria</taxon>
        <taxon>Oceanospirillales</taxon>
        <taxon>Endozoicomonadaceae</taxon>
        <taxon>Endozoicomonas</taxon>
    </lineage>
</organism>
<accession>A0ABT3N1H5</accession>
<feature type="binding site" evidence="4">
    <location>
        <position position="221"/>
    </location>
    <ligand>
        <name>Mg(2+)</name>
        <dbReference type="ChEBI" id="CHEBI:18420"/>
        <label>2</label>
    </ligand>
</feature>
<dbReference type="InterPro" id="IPR050725">
    <property type="entry name" value="CysQ/Inositol_MonoPase"/>
</dbReference>
<dbReference type="HAMAP" id="MF_02095">
    <property type="entry name" value="CysQ"/>
    <property type="match status" value="1"/>
</dbReference>
<evidence type="ECO:0000256" key="4">
    <source>
        <dbReference type="HAMAP-Rule" id="MF_02095"/>
    </source>
</evidence>
<comment type="catalytic activity">
    <reaction evidence="1 4">
        <text>adenosine 3',5'-bisphosphate + H2O = AMP + phosphate</text>
        <dbReference type="Rhea" id="RHEA:10040"/>
        <dbReference type="ChEBI" id="CHEBI:15377"/>
        <dbReference type="ChEBI" id="CHEBI:43474"/>
        <dbReference type="ChEBI" id="CHEBI:58343"/>
        <dbReference type="ChEBI" id="CHEBI:456215"/>
        <dbReference type="EC" id="3.1.3.7"/>
    </reaction>
</comment>